<keyword evidence="3 5" id="KW-0067">ATP-binding</keyword>
<dbReference type="SUPFAM" id="SSF52540">
    <property type="entry name" value="P-loop containing nucleoside triphosphate hydrolases"/>
    <property type="match status" value="1"/>
</dbReference>
<dbReference type="AlphaFoldDB" id="A0A154BPP7"/>
<dbReference type="Gene3D" id="3.40.50.300">
    <property type="entry name" value="P-loop containing nucleotide triphosphate hydrolases"/>
    <property type="match status" value="1"/>
</dbReference>
<dbReference type="PROSITE" id="PS50893">
    <property type="entry name" value="ABC_TRANSPORTER_2"/>
    <property type="match status" value="1"/>
</dbReference>
<proteinExistence type="predicted"/>
<evidence type="ECO:0000313" key="6">
    <source>
        <dbReference type="Proteomes" id="UP000076268"/>
    </source>
</evidence>
<dbReference type="STRING" id="1794912.AXX12_06010"/>
<protein>
    <submittedName>
        <fullName evidence="5">ABC transporter ATP-binding protein</fullName>
    </submittedName>
</protein>
<dbReference type="GO" id="GO:0005524">
    <property type="term" value="F:ATP binding"/>
    <property type="evidence" value="ECO:0007669"/>
    <property type="project" value="UniProtKB-KW"/>
</dbReference>
<dbReference type="PROSITE" id="PS00211">
    <property type="entry name" value="ABC_TRANSPORTER_1"/>
    <property type="match status" value="1"/>
</dbReference>
<evidence type="ECO:0000259" key="4">
    <source>
        <dbReference type="PROSITE" id="PS50893"/>
    </source>
</evidence>
<dbReference type="InterPro" id="IPR051120">
    <property type="entry name" value="ABC_AA/LPS_Transport"/>
</dbReference>
<evidence type="ECO:0000256" key="3">
    <source>
        <dbReference type="ARBA" id="ARBA00022840"/>
    </source>
</evidence>
<accession>A0A154BPP7</accession>
<gene>
    <name evidence="5" type="ORF">AXX12_06010</name>
</gene>
<organism evidence="5 6">
    <name type="scientific">Anaerosporomusa subterranea</name>
    <dbReference type="NCBI Taxonomy" id="1794912"/>
    <lineage>
        <taxon>Bacteria</taxon>
        <taxon>Bacillati</taxon>
        <taxon>Bacillota</taxon>
        <taxon>Negativicutes</taxon>
        <taxon>Acetonemataceae</taxon>
        <taxon>Anaerosporomusa</taxon>
    </lineage>
</organism>
<name>A0A154BPP7_ANASB</name>
<dbReference type="InterPro" id="IPR027417">
    <property type="entry name" value="P-loop_NTPase"/>
</dbReference>
<dbReference type="EMBL" id="LSGP01000017">
    <property type="protein sequence ID" value="KYZ75993.1"/>
    <property type="molecule type" value="Genomic_DNA"/>
</dbReference>
<evidence type="ECO:0000256" key="1">
    <source>
        <dbReference type="ARBA" id="ARBA00022448"/>
    </source>
</evidence>
<keyword evidence="2" id="KW-0547">Nucleotide-binding</keyword>
<sequence>MTLDRVCKRFGGVVAANEVSFSLSPREVHGLIGPNGSGKTTVLNLISGVTEMDSGNIWLDGQLISKQPCHVRARGGVSRTFQHPRLLKRCDIQTNLYLGIDLANMKQKSMTSCGYTLSELLDAAGLSINMNDSITTLSYGQQKLFEIVRAILSHPKVILLDEPAAGLNSKEMERVVALIDCAVKGDAAVLLVEHSMDLVMSLCNGITVLNFGRPIAEGQPEEIQSNEAVIEAYLGRGRSA</sequence>
<dbReference type="InterPro" id="IPR003593">
    <property type="entry name" value="AAA+_ATPase"/>
</dbReference>
<dbReference type="Pfam" id="PF00005">
    <property type="entry name" value="ABC_tran"/>
    <property type="match status" value="1"/>
</dbReference>
<dbReference type="GO" id="GO:0005886">
    <property type="term" value="C:plasma membrane"/>
    <property type="evidence" value="ECO:0007669"/>
    <property type="project" value="TreeGrafter"/>
</dbReference>
<comment type="caution">
    <text evidence="5">The sequence shown here is derived from an EMBL/GenBank/DDBJ whole genome shotgun (WGS) entry which is preliminary data.</text>
</comment>
<keyword evidence="1" id="KW-0813">Transport</keyword>
<dbReference type="PANTHER" id="PTHR45772">
    <property type="entry name" value="CONSERVED COMPONENT OF ABC TRANSPORTER FOR NATURAL AMINO ACIDS-RELATED"/>
    <property type="match status" value="1"/>
</dbReference>
<dbReference type="InterPro" id="IPR003439">
    <property type="entry name" value="ABC_transporter-like_ATP-bd"/>
</dbReference>
<feature type="domain" description="ABC transporter" evidence="4">
    <location>
        <begin position="1"/>
        <end position="236"/>
    </location>
</feature>
<evidence type="ECO:0000313" key="5">
    <source>
        <dbReference type="EMBL" id="KYZ75993.1"/>
    </source>
</evidence>
<dbReference type="Proteomes" id="UP000076268">
    <property type="component" value="Unassembled WGS sequence"/>
</dbReference>
<dbReference type="Pfam" id="PF12399">
    <property type="entry name" value="BCA_ABC_TP_C"/>
    <property type="match status" value="1"/>
</dbReference>
<dbReference type="InterPro" id="IPR017871">
    <property type="entry name" value="ABC_transporter-like_CS"/>
</dbReference>
<keyword evidence="6" id="KW-1185">Reference proteome</keyword>
<dbReference type="SMART" id="SM00382">
    <property type="entry name" value="AAA"/>
    <property type="match status" value="1"/>
</dbReference>
<evidence type="ECO:0000256" key="2">
    <source>
        <dbReference type="ARBA" id="ARBA00022741"/>
    </source>
</evidence>
<dbReference type="OrthoDB" id="9779136at2"/>
<dbReference type="InterPro" id="IPR032823">
    <property type="entry name" value="BCA_ABC_TP_C"/>
</dbReference>
<dbReference type="GO" id="GO:0016887">
    <property type="term" value="F:ATP hydrolysis activity"/>
    <property type="evidence" value="ECO:0007669"/>
    <property type="project" value="InterPro"/>
</dbReference>
<reference evidence="5 6" key="1">
    <citation type="submission" date="2016-02" db="EMBL/GenBank/DDBJ databases">
        <title>Anaerosporomusa subterraneum gen. nov., sp. nov., a spore-forming obligate anaerobe isolated from saprolite.</title>
        <authorList>
            <person name="Choi J.K."/>
            <person name="Shah M."/>
            <person name="Yee N."/>
        </authorList>
    </citation>
    <scope>NUCLEOTIDE SEQUENCE [LARGE SCALE GENOMIC DNA]</scope>
    <source>
        <strain evidence="5 6">RU4</strain>
    </source>
</reference>